<keyword evidence="4" id="KW-1185">Reference proteome</keyword>
<dbReference type="RefSeq" id="WP_090247118.1">
    <property type="nucleotide sequence ID" value="NZ_FNOU01000031.1"/>
</dbReference>
<dbReference type="Proteomes" id="UP000199652">
    <property type="component" value="Unassembled WGS sequence"/>
</dbReference>
<dbReference type="GO" id="GO:0016857">
    <property type="term" value="F:racemase and epimerase activity, acting on carbohydrates and derivatives"/>
    <property type="evidence" value="ECO:0007669"/>
    <property type="project" value="InterPro"/>
</dbReference>
<dbReference type="AlphaFoldDB" id="A0A1H3JKZ0"/>
<dbReference type="InterPro" id="IPR013785">
    <property type="entry name" value="Aldolase_TIM"/>
</dbReference>
<dbReference type="OrthoDB" id="1645589at2"/>
<dbReference type="GO" id="GO:0005975">
    <property type="term" value="P:carbohydrate metabolic process"/>
    <property type="evidence" value="ECO:0007669"/>
    <property type="project" value="InterPro"/>
</dbReference>
<dbReference type="Gene3D" id="3.20.20.70">
    <property type="entry name" value="Aldolase class I"/>
    <property type="match status" value="1"/>
</dbReference>
<accession>A0A1H3JKZ0</accession>
<dbReference type="CDD" id="cd00429">
    <property type="entry name" value="RPE"/>
    <property type="match status" value="1"/>
</dbReference>
<organism evidence="3 4">
    <name type="scientific">Eubacterium barkeri</name>
    <name type="common">Clostridium barkeri</name>
    <dbReference type="NCBI Taxonomy" id="1528"/>
    <lineage>
        <taxon>Bacteria</taxon>
        <taxon>Bacillati</taxon>
        <taxon>Bacillota</taxon>
        <taxon>Clostridia</taxon>
        <taxon>Eubacteriales</taxon>
        <taxon>Eubacteriaceae</taxon>
        <taxon>Eubacterium</taxon>
    </lineage>
</organism>
<dbReference type="GO" id="GO:0046872">
    <property type="term" value="F:metal ion binding"/>
    <property type="evidence" value="ECO:0007669"/>
    <property type="project" value="UniProtKB-KW"/>
</dbReference>
<reference evidence="4" key="1">
    <citation type="submission" date="2016-10" db="EMBL/GenBank/DDBJ databases">
        <authorList>
            <person name="Varghese N."/>
            <person name="Submissions S."/>
        </authorList>
    </citation>
    <scope>NUCLEOTIDE SEQUENCE [LARGE SCALE GENOMIC DNA]</scope>
    <source>
        <strain evidence="4">VPI 5359</strain>
    </source>
</reference>
<dbReference type="SUPFAM" id="SSF51366">
    <property type="entry name" value="Ribulose-phoshate binding barrel"/>
    <property type="match status" value="1"/>
</dbReference>
<gene>
    <name evidence="3" type="ORF">SAMN04488579_13121</name>
</gene>
<dbReference type="STRING" id="1528.SAMN04488579_13121"/>
<evidence type="ECO:0000313" key="4">
    <source>
        <dbReference type="Proteomes" id="UP000199652"/>
    </source>
</evidence>
<dbReference type="PANTHER" id="PTHR11749">
    <property type="entry name" value="RIBULOSE-5-PHOSPHATE-3-EPIMERASE"/>
    <property type="match status" value="1"/>
</dbReference>
<dbReference type="EMBL" id="FNOU01000031">
    <property type="protein sequence ID" value="SDY40581.1"/>
    <property type="molecule type" value="Genomic_DNA"/>
</dbReference>
<dbReference type="InterPro" id="IPR000056">
    <property type="entry name" value="Ribul_P_3_epim-like"/>
</dbReference>
<proteinExistence type="predicted"/>
<evidence type="ECO:0000256" key="1">
    <source>
        <dbReference type="ARBA" id="ARBA00022723"/>
    </source>
</evidence>
<keyword evidence="1" id="KW-0479">Metal-binding</keyword>
<dbReference type="InterPro" id="IPR011060">
    <property type="entry name" value="RibuloseP-bd_barrel"/>
</dbReference>
<evidence type="ECO:0000256" key="2">
    <source>
        <dbReference type="ARBA" id="ARBA00023235"/>
    </source>
</evidence>
<protein>
    <submittedName>
        <fullName evidence="3">Ribulose-phosphate 3-epimerase</fullName>
    </submittedName>
</protein>
<sequence length="227" mass="25296">MRSQIKVSASVSCMDLCNLERSIEEVEQSEVAFYHFDVVDGRFNTCFILGETTLQQMKEKVSLPIEVHLAVYEPEKYIERFIEAGADYVAVHYEAMKEPLKVFDQIRQLGATPVLTFRADTSPEEDFITLAKEVPWVLKLLVNPGFAGQQMQTAAVEHVLEMRKRIDHASLDTQIQADGNINLHTIPTVIAAGASILTGGSSGLFNGNIKQNCKDMIACAEMMIKGR</sequence>
<keyword evidence="2" id="KW-0413">Isomerase</keyword>
<dbReference type="Pfam" id="PF00834">
    <property type="entry name" value="Ribul_P_3_epim"/>
    <property type="match status" value="1"/>
</dbReference>
<name>A0A1H3JKZ0_EUBBA</name>
<evidence type="ECO:0000313" key="3">
    <source>
        <dbReference type="EMBL" id="SDY40581.1"/>
    </source>
</evidence>